<dbReference type="SUPFAM" id="SSF82549">
    <property type="entry name" value="DAK1/DegV-like"/>
    <property type="match status" value="1"/>
</dbReference>
<dbReference type="PANTHER" id="PTHR33434">
    <property type="entry name" value="DEGV DOMAIN-CONTAINING PROTEIN DR_1986-RELATED"/>
    <property type="match status" value="1"/>
</dbReference>
<dbReference type="EMBL" id="DVMN01000097">
    <property type="protein sequence ID" value="HIU21658.1"/>
    <property type="molecule type" value="Genomic_DNA"/>
</dbReference>
<dbReference type="Gene3D" id="3.30.1180.10">
    <property type="match status" value="1"/>
</dbReference>
<dbReference type="Gene3D" id="2.20.28.50">
    <property type="entry name" value="degv family protein"/>
    <property type="match status" value="1"/>
</dbReference>
<reference evidence="3" key="2">
    <citation type="journal article" date="2021" name="PeerJ">
        <title>Extensive microbial diversity within the chicken gut microbiome revealed by metagenomics and culture.</title>
        <authorList>
            <person name="Gilroy R."/>
            <person name="Ravi A."/>
            <person name="Getino M."/>
            <person name="Pursley I."/>
            <person name="Horton D.L."/>
            <person name="Alikhan N.F."/>
            <person name="Baker D."/>
            <person name="Gharbi K."/>
            <person name="Hall N."/>
            <person name="Watson M."/>
            <person name="Adriaenssens E.M."/>
            <person name="Foster-Nyarko E."/>
            <person name="Jarju S."/>
            <person name="Secka A."/>
            <person name="Antonio M."/>
            <person name="Oren A."/>
            <person name="Chaudhuri R.R."/>
            <person name="La Ragione R."/>
            <person name="Hildebrand F."/>
            <person name="Pallen M.J."/>
        </authorList>
    </citation>
    <scope>NUCLEOTIDE SEQUENCE</scope>
    <source>
        <strain evidence="3">1063</strain>
    </source>
</reference>
<dbReference type="InterPro" id="IPR050270">
    <property type="entry name" value="DegV_domain_contain"/>
</dbReference>
<name>A0A9D1HS58_9FIRM</name>
<protein>
    <submittedName>
        <fullName evidence="3">DegV family protein</fullName>
    </submittedName>
</protein>
<comment type="caution">
    <text evidence="3">The sequence shown here is derived from an EMBL/GenBank/DDBJ whole genome shotgun (WGS) entry which is preliminary data.</text>
</comment>
<dbReference type="NCBIfam" id="TIGR00762">
    <property type="entry name" value="DegV"/>
    <property type="match status" value="1"/>
</dbReference>
<evidence type="ECO:0000256" key="2">
    <source>
        <dbReference type="ARBA" id="ARBA00023121"/>
    </source>
</evidence>
<accession>A0A9D1HS58</accession>
<comment type="function">
    <text evidence="1">May bind long-chain fatty acids, such as palmitate, and may play a role in lipid transport or fatty acid metabolism.</text>
</comment>
<organism evidence="3 4">
    <name type="scientific">Candidatus Limadaptatus stercorigallinarum</name>
    <dbReference type="NCBI Taxonomy" id="2840845"/>
    <lineage>
        <taxon>Bacteria</taxon>
        <taxon>Bacillati</taxon>
        <taxon>Bacillota</taxon>
        <taxon>Clostridia</taxon>
        <taxon>Eubacteriales</taxon>
        <taxon>Candidatus Limadaptatus</taxon>
    </lineage>
</organism>
<reference evidence="3" key="1">
    <citation type="submission" date="2020-10" db="EMBL/GenBank/DDBJ databases">
        <authorList>
            <person name="Gilroy R."/>
        </authorList>
    </citation>
    <scope>NUCLEOTIDE SEQUENCE</scope>
    <source>
        <strain evidence="3">1063</strain>
    </source>
</reference>
<dbReference type="InterPro" id="IPR043168">
    <property type="entry name" value="DegV_C"/>
</dbReference>
<keyword evidence="2" id="KW-0446">Lipid-binding</keyword>
<evidence type="ECO:0000313" key="4">
    <source>
        <dbReference type="Proteomes" id="UP000824088"/>
    </source>
</evidence>
<dbReference type="Proteomes" id="UP000824088">
    <property type="component" value="Unassembled WGS sequence"/>
</dbReference>
<dbReference type="GO" id="GO:0008289">
    <property type="term" value="F:lipid binding"/>
    <property type="evidence" value="ECO:0007669"/>
    <property type="project" value="UniProtKB-KW"/>
</dbReference>
<dbReference type="PROSITE" id="PS51482">
    <property type="entry name" value="DEGV"/>
    <property type="match status" value="1"/>
</dbReference>
<sequence length="293" mass="32421">MNEYFVTTDMTADFPPELAEEDFRILPMSYVLDGVEYDGKTRPFLPLRDFYSALEQGKNATTSMVPVADAYEFFADILKQGKDILHISFPAAMSGCFDGYLRAAEIAKEKFPERRVVVIDGKCACSGEGLLTYYALKRRREGATLDENAAYVTELRDHIGHAFTVKNLYHLYRGGRLSRGAAIVGQAIKLNPILMVDENGALVHIGNVMGRKLAMRTLLAKMVRETEGYVNDVVIVAHGDCADDAALLADKVRERFPGQKVAVTEVGPIIGSHCGKGMLAMLYLAKSKTDRRI</sequence>
<gene>
    <name evidence="3" type="ORF">IAD51_05465</name>
</gene>
<dbReference type="PANTHER" id="PTHR33434:SF3">
    <property type="entry name" value="DEGV DOMAIN-CONTAINING PROTEIN YITS"/>
    <property type="match status" value="1"/>
</dbReference>
<dbReference type="Pfam" id="PF02645">
    <property type="entry name" value="DegV"/>
    <property type="match status" value="1"/>
</dbReference>
<dbReference type="InterPro" id="IPR003797">
    <property type="entry name" value="DegV"/>
</dbReference>
<dbReference type="Gene3D" id="3.40.50.10440">
    <property type="entry name" value="Dihydroxyacetone kinase, domain 1"/>
    <property type="match status" value="1"/>
</dbReference>
<evidence type="ECO:0000313" key="3">
    <source>
        <dbReference type="EMBL" id="HIU21658.1"/>
    </source>
</evidence>
<evidence type="ECO:0000256" key="1">
    <source>
        <dbReference type="ARBA" id="ARBA00003238"/>
    </source>
</evidence>
<proteinExistence type="predicted"/>
<dbReference type="AlphaFoldDB" id="A0A9D1HS58"/>